<reference evidence="4" key="1">
    <citation type="submission" date="2015-07" db="EMBL/GenBank/DDBJ databases">
        <authorList>
            <person name="Teixeira M.M."/>
            <person name="Souza R.C."/>
            <person name="Almeida L.G."/>
            <person name="Vicente V.A."/>
            <person name="de Hoog S."/>
            <person name="Bocca A.L."/>
            <person name="de Almeida S.R."/>
            <person name="Vasconcelos A.T."/>
            <person name="Felipe M.S."/>
        </authorList>
    </citation>
    <scope>NUCLEOTIDE SEQUENCE [LARGE SCALE GENOMIC DNA]</scope>
    <source>
        <strain evidence="4">KSF</strain>
    </source>
</reference>
<organism evidence="3 4">
    <name type="scientific">Cladophialophora carrionii</name>
    <dbReference type="NCBI Taxonomy" id="86049"/>
    <lineage>
        <taxon>Eukaryota</taxon>
        <taxon>Fungi</taxon>
        <taxon>Dikarya</taxon>
        <taxon>Ascomycota</taxon>
        <taxon>Pezizomycotina</taxon>
        <taxon>Eurotiomycetes</taxon>
        <taxon>Chaetothyriomycetidae</taxon>
        <taxon>Chaetothyriales</taxon>
        <taxon>Herpotrichiellaceae</taxon>
        <taxon>Cladophialophora</taxon>
    </lineage>
</organism>
<dbReference type="AlphaFoldDB" id="A0A1C1CGN4"/>
<feature type="compositionally biased region" description="Acidic residues" evidence="1">
    <location>
        <begin position="345"/>
        <end position="354"/>
    </location>
</feature>
<dbReference type="STRING" id="86049.A0A1C1CGN4"/>
<gene>
    <name evidence="3" type="ORF">CLCR_03567</name>
</gene>
<feature type="compositionally biased region" description="Basic and acidic residues" evidence="1">
    <location>
        <begin position="43"/>
        <end position="54"/>
    </location>
</feature>
<evidence type="ECO:0000259" key="2">
    <source>
        <dbReference type="Pfam" id="PF10180"/>
    </source>
</evidence>
<evidence type="ECO:0000256" key="1">
    <source>
        <dbReference type="SAM" id="MobiDB-lite"/>
    </source>
</evidence>
<feature type="compositionally biased region" description="Low complexity" evidence="1">
    <location>
        <begin position="109"/>
        <end position="131"/>
    </location>
</feature>
<dbReference type="EMBL" id="LGRB01000013">
    <property type="protein sequence ID" value="OCT47642.1"/>
    <property type="molecule type" value="Genomic_DNA"/>
</dbReference>
<dbReference type="PANTHER" id="PTHR22306:SF2">
    <property type="entry name" value="CHROMOSOME 7 OPEN READING FRAME 50"/>
    <property type="match status" value="1"/>
</dbReference>
<proteinExistence type="predicted"/>
<dbReference type="VEuPathDB" id="FungiDB:G647_10400"/>
<dbReference type="Proteomes" id="UP000094526">
    <property type="component" value="Unassembled WGS sequence"/>
</dbReference>
<dbReference type="PANTHER" id="PTHR22306">
    <property type="entry name" value="CHROMOSOME 7 OPEN READING FRAME 50"/>
    <property type="match status" value="1"/>
</dbReference>
<feature type="domain" description="WKF" evidence="2">
    <location>
        <begin position="155"/>
        <end position="217"/>
    </location>
</feature>
<dbReference type="VEuPathDB" id="FungiDB:CLCR_03567"/>
<dbReference type="OrthoDB" id="10261563at2759"/>
<feature type="compositionally biased region" description="Polar residues" evidence="1">
    <location>
        <begin position="76"/>
        <end position="87"/>
    </location>
</feature>
<evidence type="ECO:0000313" key="3">
    <source>
        <dbReference type="EMBL" id="OCT47642.1"/>
    </source>
</evidence>
<accession>A0A1C1CGN4</accession>
<feature type="region of interest" description="Disordered" evidence="1">
    <location>
        <begin position="298"/>
        <end position="389"/>
    </location>
</feature>
<sequence>MGQTIIPAWKRLGLKLKFAQEVPETPPVNAKVATETQATFIGSEDREHNTIEPPRKKRKTESKPKETGRHSPPASKPSQDPTTNNEVPSGVNLKKQVSFTADTKGESATTNGGPSPSESSNGEAQASTAGKKQPKKKAAKNSQQLPVQKANTALDYLTQYNVARPSWKFNKNRETWILKHIFSESDIPRDYDLALSRYIHGLKGVGARERLKKQCMEFVAKENDRQNDVNEAGQSSMSGRDEQYAQRFKSELGISTTSDSAHENNADQDPEYRSWIRAQPRPMLLLLAIALEGDSLHRDGLGPRSEPEQARGAENTPRTKVKKRKNRTAVVDYDSSSSSSSSDSSETESESEGESEQRDGQMTNDQTLEDETSSSGSDSESSSDDVYNS</sequence>
<protein>
    <recommendedName>
        <fullName evidence="2">WKF domain-containing protein</fullName>
    </recommendedName>
</protein>
<keyword evidence="4" id="KW-1185">Reference proteome</keyword>
<comment type="caution">
    <text evidence="3">The sequence shown here is derived from an EMBL/GenBank/DDBJ whole genome shotgun (WGS) entry which is preliminary data.</text>
</comment>
<evidence type="ECO:0000313" key="4">
    <source>
        <dbReference type="Proteomes" id="UP000094526"/>
    </source>
</evidence>
<feature type="region of interest" description="Disordered" evidence="1">
    <location>
        <begin position="24"/>
        <end position="146"/>
    </location>
</feature>
<name>A0A1C1CGN4_9EURO</name>
<dbReference type="Pfam" id="PF10180">
    <property type="entry name" value="WKF"/>
    <property type="match status" value="1"/>
</dbReference>
<feature type="compositionally biased region" description="Basic and acidic residues" evidence="1">
    <location>
        <begin position="298"/>
        <end position="311"/>
    </location>
</feature>
<feature type="compositionally biased region" description="Low complexity" evidence="1">
    <location>
        <begin position="335"/>
        <end position="344"/>
    </location>
</feature>
<dbReference type="InterPro" id="IPR019327">
    <property type="entry name" value="WKF"/>
</dbReference>